<sequence length="435" mass="46384">MGTRVMKTVTNRCNTELNSRFNSRFKSIGMDMNTQAVAAPFYLSALARGISLAFLMTLTAVAGFPSTAFAAEGHDQVAVTAKVQAEDDGHGHGQGAGEESQEEHGLKLTAEQQALAGIEVTQVSEETFSLEAVAMATLVVDRDRTMTLAPQLDVRVLARHVVPGQEVSKGDPLLTLGGVAVAQAQADYINAAAEWSRVKRMGKSAVSASRRLQAQVDAELKRAILEAMKMTSAQIATLASSPDTIGSYRLLAPIDGRVQQDLAMLGQVFSSGTALMQLTDESHLWVEAQVTPAQSESISVGSEALVRVGDRSIKANIIGRSHELNSVTRTEQILLSLENPGHGIHAGQFAELYLPNAIQGGVILPDAALTRGGDGDWQVFIQDEDGFEAVEVEVVERQRGMNLVRGLTPGSNLVISGAFFLASEQAKSGFAIHNH</sequence>
<dbReference type="GO" id="GO:0060003">
    <property type="term" value="P:copper ion export"/>
    <property type="evidence" value="ECO:0007669"/>
    <property type="project" value="TreeGrafter"/>
</dbReference>
<dbReference type="Gene3D" id="2.40.50.100">
    <property type="match status" value="1"/>
</dbReference>
<dbReference type="GO" id="GO:0046914">
    <property type="term" value="F:transition metal ion binding"/>
    <property type="evidence" value="ECO:0007669"/>
    <property type="project" value="TreeGrafter"/>
</dbReference>
<dbReference type="InterPro" id="IPR058792">
    <property type="entry name" value="Beta-barrel_RND_2"/>
</dbReference>
<organism evidence="6 7">
    <name type="scientific">Shewanella violacea (strain JCM 10179 / CIP 106290 / LMG 19151 / DSS12)</name>
    <dbReference type="NCBI Taxonomy" id="637905"/>
    <lineage>
        <taxon>Bacteria</taxon>
        <taxon>Pseudomonadati</taxon>
        <taxon>Pseudomonadota</taxon>
        <taxon>Gammaproteobacteria</taxon>
        <taxon>Alteromonadales</taxon>
        <taxon>Shewanellaceae</taxon>
        <taxon>Shewanella</taxon>
    </lineage>
</organism>
<dbReference type="PANTHER" id="PTHR30097:SF15">
    <property type="entry name" value="CATION EFFLUX SYSTEM PROTEIN CUSB"/>
    <property type="match status" value="1"/>
</dbReference>
<dbReference type="EMBL" id="AP011177">
    <property type="protein sequence ID" value="BAJ03745.1"/>
    <property type="molecule type" value="Genomic_DNA"/>
</dbReference>
<name>D4ZCK0_SHEVD</name>
<evidence type="ECO:0000259" key="4">
    <source>
        <dbReference type="Pfam" id="PF25917"/>
    </source>
</evidence>
<feature type="domain" description="CusB-like beta-barrel" evidence="5">
    <location>
        <begin position="284"/>
        <end position="354"/>
    </location>
</feature>
<protein>
    <submittedName>
        <fullName evidence="6">Cation efflux protein, putative</fullName>
    </submittedName>
</protein>
<reference evidence="7" key="1">
    <citation type="journal article" date="2010" name="Mol. Biosyst.">
        <title>Complete genome sequence and comparative analysis of Shewanella violacea, a psychrophilic and piezophilic bacterium from deep sea floor sediments.</title>
        <authorList>
            <person name="Aono E."/>
            <person name="Baba T."/>
            <person name="Ara T."/>
            <person name="Nishi T."/>
            <person name="Nakamichi T."/>
            <person name="Inamoto E."/>
            <person name="Toyonaga H."/>
            <person name="Hasegawa M."/>
            <person name="Takai Y."/>
            <person name="Okumura Y."/>
            <person name="Baba M."/>
            <person name="Tomita M."/>
            <person name="Kato C."/>
            <person name="Oshima T."/>
            <person name="Nakasone K."/>
            <person name="Mori H."/>
        </authorList>
    </citation>
    <scope>NUCLEOTIDE SEQUENCE [LARGE SCALE GENOMIC DNA]</scope>
    <source>
        <strain evidence="7">JCM 10179 / CIP 106290 / LMG 19151 / DSS12</strain>
    </source>
</reference>
<keyword evidence="2" id="KW-0813">Transport</keyword>
<dbReference type="Proteomes" id="UP000002350">
    <property type="component" value="Chromosome"/>
</dbReference>
<dbReference type="Gene3D" id="1.10.287.470">
    <property type="entry name" value="Helix hairpin bin"/>
    <property type="match status" value="1"/>
</dbReference>
<dbReference type="STRING" id="637905.SVI_3774"/>
<feature type="region of interest" description="Disordered" evidence="3">
    <location>
        <begin position="85"/>
        <end position="105"/>
    </location>
</feature>
<gene>
    <name evidence="6" type="ordered locus">SVI_3774</name>
</gene>
<dbReference type="KEGG" id="svo:SVI_3774"/>
<proteinExistence type="inferred from homology"/>
<feature type="domain" description="Multidrug resistance protein MdtA-like barrel-sandwich hybrid" evidence="4">
    <location>
        <begin position="144"/>
        <end position="279"/>
    </location>
</feature>
<keyword evidence="7" id="KW-1185">Reference proteome</keyword>
<dbReference type="GO" id="GO:0015679">
    <property type="term" value="P:plasma membrane copper ion transport"/>
    <property type="evidence" value="ECO:0007669"/>
    <property type="project" value="TreeGrafter"/>
</dbReference>
<evidence type="ECO:0000256" key="3">
    <source>
        <dbReference type="SAM" id="MobiDB-lite"/>
    </source>
</evidence>
<evidence type="ECO:0000256" key="1">
    <source>
        <dbReference type="ARBA" id="ARBA00009477"/>
    </source>
</evidence>
<dbReference type="GO" id="GO:0030288">
    <property type="term" value="C:outer membrane-bounded periplasmic space"/>
    <property type="evidence" value="ECO:0007669"/>
    <property type="project" value="TreeGrafter"/>
</dbReference>
<dbReference type="Pfam" id="PF25917">
    <property type="entry name" value="BSH_RND"/>
    <property type="match status" value="1"/>
</dbReference>
<dbReference type="eggNOG" id="COG0845">
    <property type="taxonomic scope" value="Bacteria"/>
</dbReference>
<evidence type="ECO:0000313" key="6">
    <source>
        <dbReference type="EMBL" id="BAJ03745.1"/>
    </source>
</evidence>
<dbReference type="SUPFAM" id="SSF111369">
    <property type="entry name" value="HlyD-like secretion proteins"/>
    <property type="match status" value="1"/>
</dbReference>
<evidence type="ECO:0000256" key="2">
    <source>
        <dbReference type="ARBA" id="ARBA00022448"/>
    </source>
</evidence>
<dbReference type="HOGENOM" id="CLU_018816_13_0_6"/>
<accession>D4ZCK0</accession>
<dbReference type="PANTHER" id="PTHR30097">
    <property type="entry name" value="CATION EFFLUX SYSTEM PROTEIN CUSB"/>
    <property type="match status" value="1"/>
</dbReference>
<dbReference type="InterPro" id="IPR051909">
    <property type="entry name" value="MFP_Cation_Efflux"/>
</dbReference>
<comment type="similarity">
    <text evidence="1">Belongs to the membrane fusion protein (MFP) (TC 8.A.1) family.</text>
</comment>
<dbReference type="InterPro" id="IPR058625">
    <property type="entry name" value="MdtA-like_BSH"/>
</dbReference>
<dbReference type="AlphaFoldDB" id="D4ZCK0"/>
<dbReference type="Pfam" id="PF25954">
    <property type="entry name" value="Beta-barrel_RND_2"/>
    <property type="match status" value="1"/>
</dbReference>
<evidence type="ECO:0000313" key="7">
    <source>
        <dbReference type="Proteomes" id="UP000002350"/>
    </source>
</evidence>
<evidence type="ECO:0000259" key="5">
    <source>
        <dbReference type="Pfam" id="PF25954"/>
    </source>
</evidence>
<dbReference type="Gene3D" id="2.40.420.20">
    <property type="match status" value="1"/>
</dbReference>
<dbReference type="Gene3D" id="2.40.30.170">
    <property type="match status" value="1"/>
</dbReference>